<dbReference type="EMBL" id="JBHSHC010000108">
    <property type="protein sequence ID" value="MFC4768567.1"/>
    <property type="molecule type" value="Genomic_DNA"/>
</dbReference>
<protein>
    <submittedName>
        <fullName evidence="2">Rhodanese-like domain-containing protein</fullName>
    </submittedName>
</protein>
<dbReference type="InterPro" id="IPR001763">
    <property type="entry name" value="Rhodanese-like_dom"/>
</dbReference>
<evidence type="ECO:0000313" key="2">
    <source>
        <dbReference type="EMBL" id="MFC4768567.1"/>
    </source>
</evidence>
<dbReference type="SMART" id="SM00450">
    <property type="entry name" value="RHOD"/>
    <property type="match status" value="1"/>
</dbReference>
<keyword evidence="3" id="KW-1185">Reference proteome</keyword>
<dbReference type="PROSITE" id="PS50206">
    <property type="entry name" value="RHODANESE_3"/>
    <property type="match status" value="1"/>
</dbReference>
<dbReference type="SUPFAM" id="SSF52821">
    <property type="entry name" value="Rhodanese/Cell cycle control phosphatase"/>
    <property type="match status" value="1"/>
</dbReference>
<evidence type="ECO:0000259" key="1">
    <source>
        <dbReference type="PROSITE" id="PS50206"/>
    </source>
</evidence>
<dbReference type="InterPro" id="IPR050229">
    <property type="entry name" value="GlpE_sulfurtransferase"/>
</dbReference>
<gene>
    <name evidence="2" type="ORF">ACFO8Q_14575</name>
</gene>
<reference evidence="3" key="1">
    <citation type="journal article" date="2019" name="Int. J. Syst. Evol. Microbiol.">
        <title>The Global Catalogue of Microorganisms (GCM) 10K type strain sequencing project: providing services to taxonomists for standard genome sequencing and annotation.</title>
        <authorList>
            <consortium name="The Broad Institute Genomics Platform"/>
            <consortium name="The Broad Institute Genome Sequencing Center for Infectious Disease"/>
            <person name="Wu L."/>
            <person name="Ma J."/>
        </authorList>
    </citation>
    <scope>NUCLEOTIDE SEQUENCE [LARGE SCALE GENOMIC DNA]</scope>
    <source>
        <strain evidence="3">WYCCWR 12678</strain>
    </source>
</reference>
<dbReference type="RefSeq" id="WP_380026519.1">
    <property type="nucleotide sequence ID" value="NZ_JBHSHC010000108.1"/>
</dbReference>
<comment type="caution">
    <text evidence="2">The sequence shown here is derived from an EMBL/GenBank/DDBJ whole genome shotgun (WGS) entry which is preliminary data.</text>
</comment>
<organism evidence="2 3">
    <name type="scientific">Effusibacillus consociatus</name>
    <dbReference type="NCBI Taxonomy" id="1117041"/>
    <lineage>
        <taxon>Bacteria</taxon>
        <taxon>Bacillati</taxon>
        <taxon>Bacillota</taxon>
        <taxon>Bacilli</taxon>
        <taxon>Bacillales</taxon>
        <taxon>Alicyclobacillaceae</taxon>
        <taxon>Effusibacillus</taxon>
    </lineage>
</organism>
<evidence type="ECO:0000313" key="3">
    <source>
        <dbReference type="Proteomes" id="UP001596002"/>
    </source>
</evidence>
<feature type="domain" description="Rhodanese" evidence="1">
    <location>
        <begin position="19"/>
        <end position="107"/>
    </location>
</feature>
<name>A0ABV9Q7H3_9BACL</name>
<dbReference type="InterPro" id="IPR036873">
    <property type="entry name" value="Rhodanese-like_dom_sf"/>
</dbReference>
<dbReference type="PANTHER" id="PTHR43031:SF1">
    <property type="entry name" value="PYRIDINE NUCLEOTIDE-DISULPHIDE OXIDOREDUCTASE"/>
    <property type="match status" value="1"/>
</dbReference>
<accession>A0ABV9Q7H3</accession>
<sequence>MTEKQIEPKAFLAKLQNKELDDAILLDVREPFEWTESHLKPVKLIPINSIPARMHELPKDKPIYCICAHGIRSYHTMLYLLQNGFADVTNVLGGMAEIERYIAGTDLECLWIRQESK</sequence>
<dbReference type="PANTHER" id="PTHR43031">
    <property type="entry name" value="FAD-DEPENDENT OXIDOREDUCTASE"/>
    <property type="match status" value="1"/>
</dbReference>
<proteinExistence type="predicted"/>
<dbReference type="Pfam" id="PF00581">
    <property type="entry name" value="Rhodanese"/>
    <property type="match status" value="1"/>
</dbReference>
<dbReference type="Gene3D" id="3.40.250.10">
    <property type="entry name" value="Rhodanese-like domain"/>
    <property type="match status" value="1"/>
</dbReference>
<dbReference type="CDD" id="cd00158">
    <property type="entry name" value="RHOD"/>
    <property type="match status" value="1"/>
</dbReference>
<dbReference type="Proteomes" id="UP001596002">
    <property type="component" value="Unassembled WGS sequence"/>
</dbReference>